<feature type="domain" description="Transposase IS701-like DDE" evidence="2">
    <location>
        <begin position="12"/>
        <end position="243"/>
    </location>
</feature>
<feature type="region of interest" description="Disordered" evidence="1">
    <location>
        <begin position="387"/>
        <end position="406"/>
    </location>
</feature>
<evidence type="ECO:0000256" key="1">
    <source>
        <dbReference type="SAM" id="MobiDB-lite"/>
    </source>
</evidence>
<keyword evidence="4" id="KW-1185">Reference proteome</keyword>
<sequence>MPDIKLKKFRKQLYHCLGHGKDAVFELTDAAILSRHPTSLAELSLSPVFRRQWHSTYEALEDCNPSRDKMMAVYSQQITDNQRPILVGDHSAWLRPDAKTLQERTYEHQPSRIAVNRPIGVGFGYSTIAYIPEKQGSWVLPLLHERISSSETAISKLSQQLEQVCSQFDQRAIMLVDSQYGCASFIQQTADIPCDKLMRVSSNRCFYGEPKTYDGRGRPRKHGHKFKLNDPETWLSEDEILEVEDSSLGQIKIQAWHKLHFKQAAEAKLSLIRVEQLDSPKSKPLWLAWHGEPIPTLIEVVKLYLRRFTIEHWYRFAKQRLHWTLPNLGTKEQCDRWSDLMPMMTWELWLARDIIVDNPLPWQKPQVNLTPGRVAQSFGTVIATIGTPARSPKPRGKSPGWQKGRIRTQKIRFPIVKKGKGKFESQKKVKEESKSA</sequence>
<feature type="region of interest" description="Disordered" evidence="1">
    <location>
        <begin position="417"/>
        <end position="436"/>
    </location>
</feature>
<dbReference type="RefSeq" id="WP_144870113.1">
    <property type="nucleotide sequence ID" value="NZ_LR213890.1"/>
</dbReference>
<evidence type="ECO:0000313" key="3">
    <source>
        <dbReference type="EMBL" id="VEP12184.1"/>
    </source>
</evidence>
<evidence type="ECO:0000259" key="2">
    <source>
        <dbReference type="Pfam" id="PF13546"/>
    </source>
</evidence>
<dbReference type="InterPro" id="IPR012337">
    <property type="entry name" value="RNaseH-like_sf"/>
</dbReference>
<dbReference type="AlphaFoldDB" id="A0A563VL55"/>
<dbReference type="EMBL" id="CAACVJ010000044">
    <property type="protein sequence ID" value="VEP12184.1"/>
    <property type="molecule type" value="Genomic_DNA"/>
</dbReference>
<name>A0A563VL55_9CYAN</name>
<protein>
    <recommendedName>
        <fullName evidence="2">Transposase IS701-like DDE domain-containing protein</fullName>
    </recommendedName>
</protein>
<reference evidence="3 4" key="1">
    <citation type="submission" date="2019-01" db="EMBL/GenBank/DDBJ databases">
        <authorList>
            <person name="Brito A."/>
        </authorList>
    </citation>
    <scope>NUCLEOTIDE SEQUENCE [LARGE SCALE GENOMIC DNA]</scope>
    <source>
        <strain evidence="3">1</strain>
    </source>
</reference>
<dbReference type="Gene3D" id="3.90.350.10">
    <property type="entry name" value="Transposase Inhibitor Protein From Tn5, Chain A, domain 1"/>
    <property type="match status" value="1"/>
</dbReference>
<accession>A0A563VL55</accession>
<dbReference type="Proteomes" id="UP000320055">
    <property type="component" value="Unassembled WGS sequence"/>
</dbReference>
<dbReference type="InterPro" id="IPR038721">
    <property type="entry name" value="IS701-like_DDE_dom"/>
</dbReference>
<dbReference type="OrthoDB" id="573757at2"/>
<dbReference type="SUPFAM" id="SSF53098">
    <property type="entry name" value="Ribonuclease H-like"/>
    <property type="match status" value="1"/>
</dbReference>
<feature type="compositionally biased region" description="Basic and acidic residues" evidence="1">
    <location>
        <begin position="421"/>
        <end position="436"/>
    </location>
</feature>
<gene>
    <name evidence="3" type="ORF">H1P_1380011</name>
</gene>
<evidence type="ECO:0000313" key="4">
    <source>
        <dbReference type="Proteomes" id="UP000320055"/>
    </source>
</evidence>
<proteinExistence type="predicted"/>
<dbReference type="Pfam" id="PF13546">
    <property type="entry name" value="DDE_5"/>
    <property type="match status" value="1"/>
</dbReference>
<dbReference type="NCBIfam" id="NF041680">
    <property type="entry name" value="transp_NF041680"/>
    <property type="match status" value="1"/>
</dbReference>
<organism evidence="3 4">
    <name type="scientific">Hyella patelloides LEGE 07179</name>
    <dbReference type="NCBI Taxonomy" id="945734"/>
    <lineage>
        <taxon>Bacteria</taxon>
        <taxon>Bacillati</taxon>
        <taxon>Cyanobacteriota</taxon>
        <taxon>Cyanophyceae</taxon>
        <taxon>Pleurocapsales</taxon>
        <taxon>Hyellaceae</taxon>
        <taxon>Hyella</taxon>
    </lineage>
</organism>